<comment type="caution">
    <text evidence="3">The sequence shown here is derived from an EMBL/GenBank/DDBJ whole genome shotgun (WGS) entry which is preliminary data.</text>
</comment>
<dbReference type="PANTHER" id="PTHR30244:SF34">
    <property type="entry name" value="DTDP-4-AMINO-4,6-DIDEOXYGALACTOSE TRANSAMINASE"/>
    <property type="match status" value="1"/>
</dbReference>
<dbReference type="Gene3D" id="3.40.640.10">
    <property type="entry name" value="Type I PLP-dependent aspartate aminotransferase-like (Major domain)"/>
    <property type="match status" value="1"/>
</dbReference>
<dbReference type="Pfam" id="PF01041">
    <property type="entry name" value="DegT_DnrJ_EryC1"/>
    <property type="match status" value="1"/>
</dbReference>
<gene>
    <name evidence="3" type="ORF">J2739_005545</name>
</gene>
<proteinExistence type="inferred from homology"/>
<dbReference type="InterPro" id="IPR015424">
    <property type="entry name" value="PyrdxlP-dep_Trfase"/>
</dbReference>
<evidence type="ECO:0000256" key="1">
    <source>
        <dbReference type="ARBA" id="ARBA00037999"/>
    </source>
</evidence>
<accession>A0ABU1NN15</accession>
<dbReference type="Proteomes" id="UP001184230">
    <property type="component" value="Unassembled WGS sequence"/>
</dbReference>
<dbReference type="RefSeq" id="WP_309907683.1">
    <property type="nucleotide sequence ID" value="NZ_JAVDRF010000023.1"/>
</dbReference>
<name>A0ABU1NN15_9BURK</name>
<evidence type="ECO:0000313" key="3">
    <source>
        <dbReference type="EMBL" id="MDR6539743.1"/>
    </source>
</evidence>
<organism evidence="3 4">
    <name type="scientific">Variovorax soli</name>
    <dbReference type="NCBI Taxonomy" id="376815"/>
    <lineage>
        <taxon>Bacteria</taxon>
        <taxon>Pseudomonadati</taxon>
        <taxon>Pseudomonadota</taxon>
        <taxon>Betaproteobacteria</taxon>
        <taxon>Burkholderiales</taxon>
        <taxon>Comamonadaceae</taxon>
        <taxon>Variovorax</taxon>
    </lineage>
</organism>
<evidence type="ECO:0000256" key="2">
    <source>
        <dbReference type="RuleBase" id="RU004508"/>
    </source>
</evidence>
<dbReference type="InterPro" id="IPR000653">
    <property type="entry name" value="DegT/StrS_aminotransferase"/>
</dbReference>
<keyword evidence="4" id="KW-1185">Reference proteome</keyword>
<evidence type="ECO:0000313" key="4">
    <source>
        <dbReference type="Proteomes" id="UP001184230"/>
    </source>
</evidence>
<reference evidence="3 4" key="1">
    <citation type="submission" date="2023-07" db="EMBL/GenBank/DDBJ databases">
        <title>Sorghum-associated microbial communities from plants grown in Nebraska, USA.</title>
        <authorList>
            <person name="Schachtman D."/>
        </authorList>
    </citation>
    <scope>NUCLEOTIDE SEQUENCE [LARGE SCALE GENOMIC DNA]</scope>
    <source>
        <strain evidence="3 4">DS1781</strain>
    </source>
</reference>
<dbReference type="CDD" id="cd00616">
    <property type="entry name" value="AHBA_syn"/>
    <property type="match status" value="1"/>
</dbReference>
<dbReference type="PIRSF" id="PIRSF000390">
    <property type="entry name" value="PLP_StrS"/>
    <property type="match status" value="1"/>
</dbReference>
<dbReference type="InterPro" id="IPR015421">
    <property type="entry name" value="PyrdxlP-dep_Trfase_major"/>
</dbReference>
<keyword evidence="2" id="KW-0663">Pyridoxal phosphate</keyword>
<dbReference type="SUPFAM" id="SSF53383">
    <property type="entry name" value="PLP-dependent transferases"/>
    <property type="match status" value="1"/>
</dbReference>
<dbReference type="PANTHER" id="PTHR30244">
    <property type="entry name" value="TRANSAMINASE"/>
    <property type="match status" value="1"/>
</dbReference>
<sequence>MQPAPALGLERLACSSAQVGSSMPIRSRENFLVFGSPKIEEAEIAEVEAVMRSGWLGTGPRVAQFEREFGRYRGAAHAVALNSCSAALHLSLLASGVGPGDEVITTPLTFCATVNAIIHAGATPVLADIDPGTLNIDPAQVRARLGPRTRAMVPVHFAGRPCEMDELMPLARHHGLKVIEDCAHAIETQYHGRNVGTIGDFGCFSFYVTKNIVTGEGGMVLARKEEDAARIKVLGLHGMTKDAWKRFGDEGYKHYDVVEAGFKYNMMDLQAAIGLQQLKRVEPYWRRRKQIWERYVRELAELPLTLPPVPAPETRHAHHLFSVQLDEARCGISRDHFLDAMTSQGIGVGVHYLALPEHPYYQQSLGWRPEHTPHATRVGRQIVSLPISAKLSDQDVGDVISAVRLIMEKHPARASALSC</sequence>
<comment type="similarity">
    <text evidence="1 2">Belongs to the DegT/DnrJ/EryC1 family.</text>
</comment>
<dbReference type="Gene3D" id="3.90.1150.10">
    <property type="entry name" value="Aspartate Aminotransferase, domain 1"/>
    <property type="match status" value="1"/>
</dbReference>
<protein>
    <submittedName>
        <fullName evidence="3">dTDP-4-amino-4,6-dideoxygalactose transaminase</fullName>
    </submittedName>
</protein>
<dbReference type="EMBL" id="JAVDRF010000023">
    <property type="protein sequence ID" value="MDR6539743.1"/>
    <property type="molecule type" value="Genomic_DNA"/>
</dbReference>
<dbReference type="InterPro" id="IPR015422">
    <property type="entry name" value="PyrdxlP-dep_Trfase_small"/>
</dbReference>